<keyword evidence="7" id="KW-0509">mRNA transport</keyword>
<feature type="compositionally biased region" description="Basic residues" evidence="13">
    <location>
        <begin position="1"/>
        <end position="11"/>
    </location>
</feature>
<keyword evidence="4" id="KW-0813">Transport</keyword>
<dbReference type="GO" id="GO:0008380">
    <property type="term" value="P:RNA splicing"/>
    <property type="evidence" value="ECO:0007669"/>
    <property type="project" value="UniProtKB-KW"/>
</dbReference>
<dbReference type="Pfam" id="PF09405">
    <property type="entry name" value="Btz"/>
    <property type="match status" value="1"/>
</dbReference>
<keyword evidence="9" id="KW-0694">RNA-binding</keyword>
<evidence type="ECO:0000256" key="13">
    <source>
        <dbReference type="SAM" id="MobiDB-lite"/>
    </source>
</evidence>
<evidence type="ECO:0000256" key="3">
    <source>
        <dbReference type="ARBA" id="ARBA00009548"/>
    </source>
</evidence>
<dbReference type="Proteomes" id="UP000028837">
    <property type="component" value="Unassembled WGS sequence"/>
</dbReference>
<keyword evidence="10" id="KW-0866">Nonsense-mediated mRNA decay</keyword>
<gene>
    <name evidence="15" type="ORF">TGDOM2_229470</name>
</gene>
<evidence type="ECO:0000256" key="8">
    <source>
        <dbReference type="ARBA" id="ARBA00022845"/>
    </source>
</evidence>
<reference evidence="15 16" key="1">
    <citation type="submission" date="2014-02" db="EMBL/GenBank/DDBJ databases">
        <authorList>
            <person name="Sibley D."/>
            <person name="Venepally P."/>
            <person name="Karamycheva S."/>
            <person name="Hadjithomas M."/>
            <person name="Khan A."/>
            <person name="Brunk B."/>
            <person name="Roos D."/>
            <person name="Caler E."/>
            <person name="Lorenzi H."/>
        </authorList>
    </citation>
    <scope>NUCLEOTIDE SEQUENCE [LARGE SCALE GENOMIC DNA]</scope>
    <source>
        <strain evidence="15 16">GAB2-2007-GAL-DOM2</strain>
    </source>
</reference>
<evidence type="ECO:0000256" key="2">
    <source>
        <dbReference type="ARBA" id="ARBA00004496"/>
    </source>
</evidence>
<sequence>MRKQERPKHLRRDASGDEEDKDVFDDDDASAGSVSSDDDVGISAKEATTNPTVSPKGACSRGGSDDLPTAEGEVEDREAGEERTGERQEQQAEDLTVRPKPTWQLIKEDPSFVPRGSSYFLHDDRGEVSGEEVETDEERRGRSGATRAFADVSSDESFHSDDIPRSTQIRLGKPRKLWTPDEAGQDERDKWVHDCFESLLQEGGDRSLPPLRSFHRPRPRFFRRAPNALHARGRRGAPAPRGGRPRRSRDARGGSDVRGGEETQLPEARGQGQRGERNGDESEKRESETQADATSKTWGSAAGADGDKDARPAGQPGGTSNARGQGRGRRRRGRAPGVTTAYVVKGEQQGPALTSTGESERSHDHEKSREFSQISNRPRGRRGGSGPRTGERTEWTVRMSKPAAAPVST</sequence>
<keyword evidence="11" id="KW-0508">mRNA splicing</keyword>
<dbReference type="OrthoDB" id="333901at2759"/>
<comment type="caution">
    <text evidence="15">The sequence shown here is derived from an EMBL/GenBank/DDBJ whole genome shotgun (WGS) entry which is preliminary data.</text>
</comment>
<evidence type="ECO:0000256" key="5">
    <source>
        <dbReference type="ARBA" id="ARBA00022490"/>
    </source>
</evidence>
<dbReference type="GO" id="GO:0006397">
    <property type="term" value="P:mRNA processing"/>
    <property type="evidence" value="ECO:0007669"/>
    <property type="project" value="UniProtKB-KW"/>
</dbReference>
<dbReference type="GO" id="GO:0005737">
    <property type="term" value="C:cytoplasm"/>
    <property type="evidence" value="ECO:0007669"/>
    <property type="project" value="UniProtKB-SubCell"/>
</dbReference>
<dbReference type="GO" id="GO:0000184">
    <property type="term" value="P:nuclear-transcribed mRNA catabolic process, nonsense-mediated decay"/>
    <property type="evidence" value="ECO:0007669"/>
    <property type="project" value="UniProtKB-KW"/>
</dbReference>
<evidence type="ECO:0000256" key="12">
    <source>
        <dbReference type="ARBA" id="ARBA00023242"/>
    </source>
</evidence>
<dbReference type="AlphaFoldDB" id="A0A086KUI5"/>
<feature type="compositionally biased region" description="Basic and acidic residues" evidence="13">
    <location>
        <begin position="80"/>
        <end position="90"/>
    </location>
</feature>
<dbReference type="VEuPathDB" id="ToxoDB:TGDOM2_229470"/>
<evidence type="ECO:0000256" key="10">
    <source>
        <dbReference type="ARBA" id="ARBA00023161"/>
    </source>
</evidence>
<accession>A0A086KUI5</accession>
<feature type="compositionally biased region" description="Basic and acidic residues" evidence="13">
    <location>
        <begin position="358"/>
        <end position="370"/>
    </location>
</feature>
<feature type="compositionally biased region" description="Acidic residues" evidence="13">
    <location>
        <begin position="16"/>
        <end position="29"/>
    </location>
</feature>
<evidence type="ECO:0000259" key="14">
    <source>
        <dbReference type="Pfam" id="PF09405"/>
    </source>
</evidence>
<evidence type="ECO:0000256" key="11">
    <source>
        <dbReference type="ARBA" id="ARBA00023187"/>
    </source>
</evidence>
<dbReference type="InterPro" id="IPR018545">
    <property type="entry name" value="Btz_dom"/>
</dbReference>
<dbReference type="GO" id="GO:0006417">
    <property type="term" value="P:regulation of translation"/>
    <property type="evidence" value="ECO:0007669"/>
    <property type="project" value="UniProtKB-KW"/>
</dbReference>
<feature type="compositionally biased region" description="Basic residues" evidence="13">
    <location>
        <begin position="213"/>
        <end position="223"/>
    </location>
</feature>
<evidence type="ECO:0000256" key="4">
    <source>
        <dbReference type="ARBA" id="ARBA00022448"/>
    </source>
</evidence>
<feature type="region of interest" description="Disordered" evidence="13">
    <location>
        <begin position="201"/>
        <end position="409"/>
    </location>
</feature>
<keyword evidence="8" id="KW-0810">Translation regulation</keyword>
<dbReference type="GO" id="GO:0051028">
    <property type="term" value="P:mRNA transport"/>
    <property type="evidence" value="ECO:0007669"/>
    <property type="project" value="UniProtKB-KW"/>
</dbReference>
<feature type="compositionally biased region" description="Basic and acidic residues" evidence="13">
    <location>
        <begin position="248"/>
        <end position="261"/>
    </location>
</feature>
<evidence type="ECO:0000256" key="9">
    <source>
        <dbReference type="ARBA" id="ARBA00022884"/>
    </source>
</evidence>
<keyword evidence="6" id="KW-0507">mRNA processing</keyword>
<comment type="subcellular location">
    <subcellularLocation>
        <location evidence="2">Cytoplasm</location>
    </subcellularLocation>
    <subcellularLocation>
        <location evidence="1">Nucleus</location>
    </subcellularLocation>
</comment>
<dbReference type="GO" id="GO:0035145">
    <property type="term" value="C:exon-exon junction complex"/>
    <property type="evidence" value="ECO:0007669"/>
    <property type="project" value="InterPro"/>
</dbReference>
<evidence type="ECO:0000313" key="16">
    <source>
        <dbReference type="Proteomes" id="UP000028837"/>
    </source>
</evidence>
<feature type="region of interest" description="Disordered" evidence="13">
    <location>
        <begin position="1"/>
        <end position="189"/>
    </location>
</feature>
<name>A0A086KUI5_TOXGO</name>
<evidence type="ECO:0000256" key="6">
    <source>
        <dbReference type="ARBA" id="ARBA00022664"/>
    </source>
</evidence>
<evidence type="ECO:0000256" key="7">
    <source>
        <dbReference type="ARBA" id="ARBA00022816"/>
    </source>
</evidence>
<evidence type="ECO:0000313" key="15">
    <source>
        <dbReference type="EMBL" id="KFG48053.1"/>
    </source>
</evidence>
<feature type="compositionally biased region" description="Basic and acidic residues" evidence="13">
    <location>
        <begin position="274"/>
        <end position="288"/>
    </location>
</feature>
<comment type="similarity">
    <text evidence="3">Belongs to the CASC3 family.</text>
</comment>
<protein>
    <submittedName>
        <fullName evidence="15">CASC3/barentsz eIF4AIII-binding protein</fullName>
    </submittedName>
</protein>
<feature type="domain" description="Btz" evidence="14">
    <location>
        <begin position="77"/>
        <end position="207"/>
    </location>
</feature>
<keyword evidence="12" id="KW-0539">Nucleus</keyword>
<organism evidence="15 16">
    <name type="scientific">Toxoplasma gondii GAB2-2007-GAL-DOM2</name>
    <dbReference type="NCBI Taxonomy" id="1130820"/>
    <lineage>
        <taxon>Eukaryota</taxon>
        <taxon>Sar</taxon>
        <taxon>Alveolata</taxon>
        <taxon>Apicomplexa</taxon>
        <taxon>Conoidasida</taxon>
        <taxon>Coccidia</taxon>
        <taxon>Eucoccidiorida</taxon>
        <taxon>Eimeriorina</taxon>
        <taxon>Sarcocystidae</taxon>
        <taxon>Toxoplasma</taxon>
    </lineage>
</organism>
<proteinExistence type="inferred from homology"/>
<dbReference type="GO" id="GO:0003729">
    <property type="term" value="F:mRNA binding"/>
    <property type="evidence" value="ECO:0007669"/>
    <property type="project" value="InterPro"/>
</dbReference>
<dbReference type="EMBL" id="AHZU02000136">
    <property type="protein sequence ID" value="KFG48053.1"/>
    <property type="molecule type" value="Genomic_DNA"/>
</dbReference>
<evidence type="ECO:0000256" key="1">
    <source>
        <dbReference type="ARBA" id="ARBA00004123"/>
    </source>
</evidence>
<keyword evidence="5" id="KW-0963">Cytoplasm</keyword>